<feature type="binding site" evidence="5">
    <location>
        <position position="120"/>
    </location>
    <ligand>
        <name>Zn(2+)</name>
        <dbReference type="ChEBI" id="CHEBI:29105"/>
    </ligand>
</feature>
<gene>
    <name evidence="9" type="primary">yvyI</name>
    <name evidence="9" type="ORF">Q31b_37040</name>
</gene>
<name>A0A5C6DVI8_9BACT</name>
<dbReference type="GO" id="GO:0008270">
    <property type="term" value="F:zinc ion binding"/>
    <property type="evidence" value="ECO:0007669"/>
    <property type="project" value="InterPro"/>
</dbReference>
<keyword evidence="1 5" id="KW-0479">Metal-binding</keyword>
<evidence type="ECO:0000256" key="6">
    <source>
        <dbReference type="PIRSR" id="PIRSR036894-2"/>
    </source>
</evidence>
<dbReference type="CDD" id="cd07010">
    <property type="entry name" value="cupin_PMI_type_I_N_bac"/>
    <property type="match status" value="1"/>
</dbReference>
<reference evidence="9 10" key="1">
    <citation type="submission" date="2019-02" db="EMBL/GenBank/DDBJ databases">
        <title>Deep-cultivation of Planctomycetes and their phenomic and genomic characterization uncovers novel biology.</title>
        <authorList>
            <person name="Wiegand S."/>
            <person name="Jogler M."/>
            <person name="Boedeker C."/>
            <person name="Pinto D."/>
            <person name="Vollmers J."/>
            <person name="Rivas-Marin E."/>
            <person name="Kohn T."/>
            <person name="Peeters S.H."/>
            <person name="Heuer A."/>
            <person name="Rast P."/>
            <person name="Oberbeckmann S."/>
            <person name="Bunk B."/>
            <person name="Jeske O."/>
            <person name="Meyerdierks A."/>
            <person name="Storesund J.E."/>
            <person name="Kallscheuer N."/>
            <person name="Luecker S."/>
            <person name="Lage O.M."/>
            <person name="Pohl T."/>
            <person name="Merkel B.J."/>
            <person name="Hornburger P."/>
            <person name="Mueller R.-W."/>
            <person name="Bruemmer F."/>
            <person name="Labrenz M."/>
            <person name="Spormann A.M."/>
            <person name="Op Den Camp H."/>
            <person name="Overmann J."/>
            <person name="Amann R."/>
            <person name="Jetten M.S.M."/>
            <person name="Mascher T."/>
            <person name="Medema M.H."/>
            <person name="Devos D.P."/>
            <person name="Kaster A.-K."/>
            <person name="Ovreas L."/>
            <person name="Rohde M."/>
            <person name="Galperin M.Y."/>
            <person name="Jogler C."/>
        </authorList>
    </citation>
    <scope>NUCLEOTIDE SEQUENCE [LARGE SCALE GENOMIC DNA]</scope>
    <source>
        <strain evidence="9 10">Q31b</strain>
    </source>
</reference>
<feature type="binding site" evidence="5">
    <location>
        <position position="196"/>
    </location>
    <ligand>
        <name>Zn(2+)</name>
        <dbReference type="ChEBI" id="CHEBI:29105"/>
    </ligand>
</feature>
<dbReference type="InterPro" id="IPR014628">
    <property type="entry name" value="Man6P_isomerase_Firm_short"/>
</dbReference>
<dbReference type="PIRSF" id="PIRSF036894">
    <property type="entry name" value="PMI_Firm_short"/>
    <property type="match status" value="1"/>
</dbReference>
<evidence type="ECO:0000256" key="5">
    <source>
        <dbReference type="PIRSR" id="PIRSR036894-1"/>
    </source>
</evidence>
<sequence length="337" mass="36942">MIPPYPLVFKPLLKQTIWGGRLLGERLGKSIGDDTNYAESWEIVDHGQDQSVVESGPLAGKSLHELLTHHRRWLVGGKDASPSNALANDNVLESDGIQSNRFPLLLKYLDCNRVLSVQVHPSDDYGLKMSVPDRGKTEAWFVVDAKPDSVIYAGLKEGVTASELRQAIHAGQTEQVLHQFHPTPGDCVFIPAGTVHAIGAGVLIAEIQQASNTTFRLFDWDRTDADGNSRPLHIEESFDVIDFAGGPVKPIHFDPSLADWQTLVECDKFRLRAVQNANVLVGDDDQFHILTVPQGTASLNTKRQSIEMTTGTSLLLPAAHDEVELQVGSDSIVLEMS</sequence>
<dbReference type="GO" id="GO:0004476">
    <property type="term" value="F:mannose-6-phosphate isomerase activity"/>
    <property type="evidence" value="ECO:0007669"/>
    <property type="project" value="InterPro"/>
</dbReference>
<dbReference type="AlphaFoldDB" id="A0A5C6DVI8"/>
<accession>A0A5C6DVI8</accession>
<keyword evidence="10" id="KW-1185">Reference proteome</keyword>
<dbReference type="Pfam" id="PF21621">
    <property type="entry name" value="MPI_cupin_dom"/>
    <property type="match status" value="1"/>
</dbReference>
<evidence type="ECO:0000256" key="3">
    <source>
        <dbReference type="ARBA" id="ARBA00029741"/>
    </source>
</evidence>
<evidence type="ECO:0000256" key="4">
    <source>
        <dbReference type="ARBA" id="ARBA00030762"/>
    </source>
</evidence>
<dbReference type="InterPro" id="IPR046457">
    <property type="entry name" value="PMI_typeI_cat"/>
</dbReference>
<feature type="binding site" evidence="5">
    <location>
        <position position="138"/>
    </location>
    <ligand>
        <name>Zn(2+)</name>
        <dbReference type="ChEBI" id="CHEBI:29105"/>
    </ligand>
</feature>
<organism evidence="9 10">
    <name type="scientific">Novipirellula aureliae</name>
    <dbReference type="NCBI Taxonomy" id="2527966"/>
    <lineage>
        <taxon>Bacteria</taxon>
        <taxon>Pseudomonadati</taxon>
        <taxon>Planctomycetota</taxon>
        <taxon>Planctomycetia</taxon>
        <taxon>Pirellulales</taxon>
        <taxon>Pirellulaceae</taxon>
        <taxon>Novipirellula</taxon>
    </lineage>
</organism>
<evidence type="ECO:0000259" key="8">
    <source>
        <dbReference type="Pfam" id="PF21621"/>
    </source>
</evidence>
<protein>
    <recommendedName>
        <fullName evidence="3">Phosphohexomutase</fullName>
    </recommendedName>
    <alternativeName>
        <fullName evidence="4">Phosphomannose isomerase</fullName>
    </alternativeName>
</protein>
<dbReference type="EMBL" id="SJPY01000005">
    <property type="protein sequence ID" value="TWU40355.1"/>
    <property type="molecule type" value="Genomic_DNA"/>
</dbReference>
<dbReference type="InterPro" id="IPR049071">
    <property type="entry name" value="MPI_cupin_dom"/>
</dbReference>
<keyword evidence="2 5" id="KW-0862">Zinc</keyword>
<dbReference type="SUPFAM" id="SSF51182">
    <property type="entry name" value="RmlC-like cupins"/>
    <property type="match status" value="1"/>
</dbReference>
<dbReference type="Pfam" id="PF20511">
    <property type="entry name" value="PMI_typeI_cat"/>
    <property type="match status" value="1"/>
</dbReference>
<dbReference type="Gene3D" id="2.60.120.10">
    <property type="entry name" value="Jelly Rolls"/>
    <property type="match status" value="2"/>
</dbReference>
<dbReference type="InterPro" id="IPR014710">
    <property type="entry name" value="RmlC-like_jellyroll"/>
</dbReference>
<feature type="domain" description="Mannose-6-phosphate isomerase cupin" evidence="8">
    <location>
        <begin position="263"/>
        <end position="326"/>
    </location>
</feature>
<evidence type="ECO:0000256" key="2">
    <source>
        <dbReference type="ARBA" id="ARBA00022833"/>
    </source>
</evidence>
<evidence type="ECO:0000313" key="10">
    <source>
        <dbReference type="Proteomes" id="UP000315471"/>
    </source>
</evidence>
<comment type="cofactor">
    <cofactor evidence="5">
        <name>Zn(2+)</name>
        <dbReference type="ChEBI" id="CHEBI:29105"/>
    </cofactor>
    <text evidence="5">Binds 1 zinc ion per subunit.</text>
</comment>
<keyword evidence="9" id="KW-0413">Isomerase</keyword>
<evidence type="ECO:0000256" key="1">
    <source>
        <dbReference type="ARBA" id="ARBA00022723"/>
    </source>
</evidence>
<evidence type="ECO:0000259" key="7">
    <source>
        <dbReference type="Pfam" id="PF20511"/>
    </source>
</evidence>
<dbReference type="InterPro" id="IPR011051">
    <property type="entry name" value="RmlC_Cupin_sf"/>
</dbReference>
<feature type="domain" description="Phosphomannose isomerase type I catalytic" evidence="7">
    <location>
        <begin position="10"/>
        <end position="127"/>
    </location>
</feature>
<dbReference type="GO" id="GO:0005975">
    <property type="term" value="P:carbohydrate metabolic process"/>
    <property type="evidence" value="ECO:0007669"/>
    <property type="project" value="InterPro"/>
</dbReference>
<dbReference type="PANTHER" id="PTHR42742:SF3">
    <property type="entry name" value="FRUCTOKINASE"/>
    <property type="match status" value="1"/>
</dbReference>
<dbReference type="InterPro" id="IPR051804">
    <property type="entry name" value="Carb_Metab_Reg_Kinase/Isom"/>
</dbReference>
<dbReference type="Proteomes" id="UP000315471">
    <property type="component" value="Unassembled WGS sequence"/>
</dbReference>
<proteinExistence type="predicted"/>
<dbReference type="PANTHER" id="PTHR42742">
    <property type="entry name" value="TRANSCRIPTIONAL REPRESSOR MPRA"/>
    <property type="match status" value="1"/>
</dbReference>
<feature type="active site" evidence="6">
    <location>
        <position position="216"/>
    </location>
</feature>
<comment type="caution">
    <text evidence="9">The sequence shown here is derived from an EMBL/GenBank/DDBJ whole genome shotgun (WGS) entry which is preliminary data.</text>
</comment>
<evidence type="ECO:0000313" key="9">
    <source>
        <dbReference type="EMBL" id="TWU40355.1"/>
    </source>
</evidence>